<feature type="domain" description="Jacalin-type lectin" evidence="2">
    <location>
        <begin position="203"/>
        <end position="324"/>
    </location>
</feature>
<protein>
    <submittedName>
        <fullName evidence="3">Unnamed protein product</fullName>
    </submittedName>
</protein>
<name>A0AAN4YXW4_ASPOZ</name>
<evidence type="ECO:0000259" key="2">
    <source>
        <dbReference type="SMART" id="SM00915"/>
    </source>
</evidence>
<gene>
    <name evidence="3" type="ORF">Aory04_001211300</name>
</gene>
<feature type="signal peptide" evidence="1">
    <location>
        <begin position="1"/>
        <end position="16"/>
    </location>
</feature>
<dbReference type="InterPro" id="IPR036404">
    <property type="entry name" value="Jacalin-like_lectin_dom_sf"/>
</dbReference>
<dbReference type="InterPro" id="IPR036691">
    <property type="entry name" value="Endo/exonu/phosph_ase_sf"/>
</dbReference>
<dbReference type="Pfam" id="PF22669">
    <property type="entry name" value="Exo_endo_phos2"/>
    <property type="match status" value="1"/>
</dbReference>
<dbReference type="GO" id="GO:0004767">
    <property type="term" value="F:sphingomyelin phosphodiesterase activity"/>
    <property type="evidence" value="ECO:0007669"/>
    <property type="project" value="InterPro"/>
</dbReference>
<proteinExistence type="predicted"/>
<dbReference type="PANTHER" id="PTHR16320">
    <property type="entry name" value="SPHINGOMYELINASE FAMILY MEMBER"/>
    <property type="match status" value="1"/>
</dbReference>
<dbReference type="GO" id="GO:0016791">
    <property type="term" value="F:phosphatase activity"/>
    <property type="evidence" value="ECO:0007669"/>
    <property type="project" value="InterPro"/>
</dbReference>
<dbReference type="SUPFAM" id="SSF56219">
    <property type="entry name" value="DNase I-like"/>
    <property type="match status" value="1"/>
</dbReference>
<keyword evidence="1" id="KW-0732">Signal</keyword>
<dbReference type="SUPFAM" id="SSF51101">
    <property type="entry name" value="Mannose-binding lectins"/>
    <property type="match status" value="1"/>
</dbReference>
<dbReference type="InterPro" id="IPR038772">
    <property type="entry name" value="Sph/SMPD2-like"/>
</dbReference>
<accession>A0AAN4YXW4</accession>
<evidence type="ECO:0000256" key="1">
    <source>
        <dbReference type="SAM" id="SignalP"/>
    </source>
</evidence>
<evidence type="ECO:0000313" key="4">
    <source>
        <dbReference type="Proteomes" id="UP001165205"/>
    </source>
</evidence>
<evidence type="ECO:0000313" key="3">
    <source>
        <dbReference type="EMBL" id="GMG37207.1"/>
    </source>
</evidence>
<dbReference type="PANTHER" id="PTHR16320:SF1">
    <property type="entry name" value="SPHINGOMYELINASE DDB_G0288017"/>
    <property type="match status" value="1"/>
</dbReference>
<dbReference type="Pfam" id="PF01419">
    <property type="entry name" value="Jacalin"/>
    <property type="match status" value="1"/>
</dbReference>
<comment type="caution">
    <text evidence="3">The sequence shown here is derived from an EMBL/GenBank/DDBJ whole genome shotgun (WGS) entry which is preliminary data.</text>
</comment>
<feature type="chain" id="PRO_5042842416" evidence="1">
    <location>
        <begin position="17"/>
        <end position="325"/>
    </location>
</feature>
<dbReference type="InterPro" id="IPR000300">
    <property type="entry name" value="IPPc"/>
</dbReference>
<dbReference type="InterPro" id="IPR001229">
    <property type="entry name" value="Jacalin-like_lectin_dom"/>
</dbReference>
<organism evidence="3 4">
    <name type="scientific">Aspergillus oryzae</name>
    <name type="common">Yellow koji mold</name>
    <dbReference type="NCBI Taxonomy" id="5062"/>
    <lineage>
        <taxon>Eukaryota</taxon>
        <taxon>Fungi</taxon>
        <taxon>Dikarya</taxon>
        <taxon>Ascomycota</taxon>
        <taxon>Pezizomycotina</taxon>
        <taxon>Eurotiomycetes</taxon>
        <taxon>Eurotiomycetidae</taxon>
        <taxon>Eurotiales</taxon>
        <taxon>Aspergillaceae</taxon>
        <taxon>Aspergillus</taxon>
        <taxon>Aspergillus subgen. Circumdati</taxon>
    </lineage>
</organism>
<dbReference type="Gene3D" id="2.100.10.30">
    <property type="entry name" value="Jacalin-like lectin domain"/>
    <property type="match status" value="1"/>
</dbReference>
<dbReference type="EMBL" id="BSYA01000229">
    <property type="protein sequence ID" value="GMG37207.1"/>
    <property type="molecule type" value="Genomic_DNA"/>
</dbReference>
<reference evidence="3" key="1">
    <citation type="submission" date="2023-04" db="EMBL/GenBank/DDBJ databases">
        <title>Aspergillus oryzae NBRC 4228.</title>
        <authorList>
            <person name="Ichikawa N."/>
            <person name="Sato H."/>
            <person name="Tonouchi N."/>
        </authorList>
    </citation>
    <scope>NUCLEOTIDE SEQUENCE</scope>
    <source>
        <strain evidence="3">NBRC 4228</strain>
    </source>
</reference>
<dbReference type="SMART" id="SM00915">
    <property type="entry name" value="Jacalin"/>
    <property type="match status" value="1"/>
</dbReference>
<dbReference type="GO" id="GO:0046856">
    <property type="term" value="P:phosphatidylinositol dephosphorylation"/>
    <property type="evidence" value="ECO:0007669"/>
    <property type="project" value="InterPro"/>
</dbReference>
<dbReference type="GO" id="GO:0005737">
    <property type="term" value="C:cytoplasm"/>
    <property type="evidence" value="ECO:0007669"/>
    <property type="project" value="TreeGrafter"/>
</dbReference>
<dbReference type="Proteomes" id="UP001165205">
    <property type="component" value="Unassembled WGS sequence"/>
</dbReference>
<sequence>MRSIAYLASGLPVALAATSGQFDVLSFNVAGLPAILNGNEVPGDKTNNSKAIGAKFAEYDYDVIHVQEDFNYHAYIYETDDHPYRTATSGGAGIGSGLNTLANYPWVDFERVKWETCSNASGSDCLTPKGSETDDVTARSANLQQVADYIGKNSAGNAVLVFGDTNARYTSSGENIRVFGTEQNMTNPWVELILNGVEPTEGTDPWMCDNPTTNNTCETVDKIFVGLALTSGQNYTHGGTGGTASELTLAEDEYWTQAKLCQDKYDDHTRIFYLLATTSAGNTVSTGKTTSDCKEFTAPDSWQIVGFYGRDGDEVDELGFIYAPQ</sequence>
<dbReference type="AlphaFoldDB" id="A0AAN4YXW4"/>
<dbReference type="Gene3D" id="3.60.10.10">
    <property type="entry name" value="Endonuclease/exonuclease/phosphatase"/>
    <property type="match status" value="1"/>
</dbReference>